<sequence length="287" mass="31295">MPAFICTTCGAQYPNSDAPPQGCLICRDHRQYVNPSGQAWTTLEAMRTTHFNAFRRLERGLMGIGTFPAFAIGQRALLLRRPEGNILWDCISFLDDATVTLVTALGGIAAIVTSHPHFIASAVEWSHAFRSAPVYVHGMDRRFVPRLDPVITFWEGDTLDLGGGMTVIRCGGHFPGSSVLHWESGGAGGGGALLTGDTLQVRPDKGLTFMYSYPNMIPLDAATVRRLADALTPYRFETIYGGWWERVVPVRAGQVMADSVARYLRAVGGEAGGWPDAPQPHGEEEDF</sequence>
<dbReference type="SUPFAM" id="SSF56281">
    <property type="entry name" value="Metallo-hydrolase/oxidoreductase"/>
    <property type="match status" value="1"/>
</dbReference>
<dbReference type="Gene3D" id="3.60.15.10">
    <property type="entry name" value="Ribonuclease Z/Hydroxyacylglutathione hydrolase-like"/>
    <property type="match status" value="1"/>
</dbReference>
<dbReference type="PANTHER" id="PTHR36839">
    <property type="entry name" value="METALLO-BETA-LACTAMASE FAMILY PROTEIN (AFU_ORTHOLOGUE AFUA_5G12770)"/>
    <property type="match status" value="1"/>
</dbReference>
<name>A0A2S6MZV0_RHOGL</name>
<reference evidence="2 3" key="1">
    <citation type="journal article" date="2018" name="Arch. Microbiol.">
        <title>New insights into the metabolic potential of the phototrophic purple bacterium Rhodopila globiformis DSM 161(T) from its draft genome sequence and evidence for a vanadium-dependent nitrogenase.</title>
        <authorList>
            <person name="Imhoff J.F."/>
            <person name="Rahn T."/>
            <person name="Kunzel S."/>
            <person name="Neulinger S.C."/>
        </authorList>
    </citation>
    <scope>NUCLEOTIDE SEQUENCE [LARGE SCALE GENOMIC DNA]</scope>
    <source>
        <strain evidence="2 3">DSM 161</strain>
    </source>
</reference>
<evidence type="ECO:0000313" key="2">
    <source>
        <dbReference type="EMBL" id="PPQ27882.1"/>
    </source>
</evidence>
<dbReference type="AlphaFoldDB" id="A0A2S6MZV0"/>
<proteinExistence type="predicted"/>
<dbReference type="InterPro" id="IPR036866">
    <property type="entry name" value="RibonucZ/Hydroxyglut_hydro"/>
</dbReference>
<organism evidence="2 3">
    <name type="scientific">Rhodopila globiformis</name>
    <name type="common">Rhodopseudomonas globiformis</name>
    <dbReference type="NCBI Taxonomy" id="1071"/>
    <lineage>
        <taxon>Bacteria</taxon>
        <taxon>Pseudomonadati</taxon>
        <taxon>Pseudomonadota</taxon>
        <taxon>Alphaproteobacteria</taxon>
        <taxon>Acetobacterales</taxon>
        <taxon>Acetobacteraceae</taxon>
        <taxon>Rhodopila</taxon>
    </lineage>
</organism>
<dbReference type="InterPro" id="IPR001279">
    <property type="entry name" value="Metallo-B-lactamas"/>
</dbReference>
<comment type="caution">
    <text evidence="2">The sequence shown here is derived from an EMBL/GenBank/DDBJ whole genome shotgun (WGS) entry which is preliminary data.</text>
</comment>
<evidence type="ECO:0000259" key="1">
    <source>
        <dbReference type="SMART" id="SM00849"/>
    </source>
</evidence>
<dbReference type="EMBL" id="NHRY01000252">
    <property type="protein sequence ID" value="PPQ27882.1"/>
    <property type="molecule type" value="Genomic_DNA"/>
</dbReference>
<accession>A0A2S6MZV0</accession>
<gene>
    <name evidence="2" type="ORF">CCS01_26090</name>
</gene>
<dbReference type="OrthoDB" id="2373347at2"/>
<protein>
    <recommendedName>
        <fullName evidence="1">Metallo-beta-lactamase domain-containing protein</fullName>
    </recommendedName>
</protein>
<keyword evidence="3" id="KW-1185">Reference proteome</keyword>
<feature type="domain" description="Metallo-beta-lactamase" evidence="1">
    <location>
        <begin position="73"/>
        <end position="243"/>
    </location>
</feature>
<dbReference type="Pfam" id="PF00753">
    <property type="entry name" value="Lactamase_B"/>
    <property type="match status" value="1"/>
</dbReference>
<evidence type="ECO:0000313" key="3">
    <source>
        <dbReference type="Proteomes" id="UP000239724"/>
    </source>
</evidence>
<dbReference type="SMART" id="SM00849">
    <property type="entry name" value="Lactamase_B"/>
    <property type="match status" value="1"/>
</dbReference>
<dbReference type="Proteomes" id="UP000239724">
    <property type="component" value="Unassembled WGS sequence"/>
</dbReference>
<dbReference type="PANTHER" id="PTHR36839:SF1">
    <property type="entry name" value="METALLO-BETA-LACTAMASE FAMILY PROTEIN (AFU_ORTHOLOGUE AFUA_5G12770)"/>
    <property type="match status" value="1"/>
</dbReference>
<dbReference type="RefSeq" id="WP_104521755.1">
    <property type="nucleotide sequence ID" value="NZ_NHRY01000252.1"/>
</dbReference>